<dbReference type="SUPFAM" id="SSF103088">
    <property type="entry name" value="OmpA-like"/>
    <property type="match status" value="1"/>
</dbReference>
<keyword evidence="8" id="KW-1185">Reference proteome</keyword>
<evidence type="ECO:0000256" key="3">
    <source>
        <dbReference type="ARBA" id="ARBA00023237"/>
    </source>
</evidence>
<dbReference type="InterPro" id="IPR036737">
    <property type="entry name" value="OmpA-like_sf"/>
</dbReference>
<dbReference type="Proteomes" id="UP000611723">
    <property type="component" value="Unassembled WGS sequence"/>
</dbReference>
<dbReference type="PROSITE" id="PS51123">
    <property type="entry name" value="OMPA_2"/>
    <property type="match status" value="1"/>
</dbReference>
<dbReference type="Pfam" id="PF07676">
    <property type="entry name" value="PD40"/>
    <property type="match status" value="1"/>
</dbReference>
<evidence type="ECO:0000313" key="7">
    <source>
        <dbReference type="EMBL" id="MBK6264915.1"/>
    </source>
</evidence>
<dbReference type="PANTHER" id="PTHR30329:SF21">
    <property type="entry name" value="LIPOPROTEIN YIAD-RELATED"/>
    <property type="match status" value="1"/>
</dbReference>
<dbReference type="PRINTS" id="PR01021">
    <property type="entry name" value="OMPADOMAIN"/>
</dbReference>
<comment type="subcellular location">
    <subcellularLocation>
        <location evidence="1">Cell outer membrane</location>
    </subcellularLocation>
</comment>
<dbReference type="CDD" id="cd07185">
    <property type="entry name" value="OmpA_C-like"/>
    <property type="match status" value="1"/>
</dbReference>
<evidence type="ECO:0000313" key="8">
    <source>
        <dbReference type="Proteomes" id="UP000611723"/>
    </source>
</evidence>
<dbReference type="Gene3D" id="3.30.1330.60">
    <property type="entry name" value="OmpA-like domain"/>
    <property type="match status" value="1"/>
</dbReference>
<keyword evidence="2 4" id="KW-0472">Membrane</keyword>
<sequence length="524" mass="59256">MRIIYIYLFLQFIPAFSFAQEKVTTEGIPGDVNSKFQDVRPIISDNGKLLYINRRFHPENIRGEKDFQDVWVSKFDPRGIWTKPVNLGSPYNDKKANDIVRISSTEDSIIFVNTDYKGISSELALFIKGNKDAVNMTIDGFYNKSPYVDFDYNFKEKVIIMAVERKDTEGDQDLYYSVYQPAENTYSTPMTMGKNINTEKADFAPFLTNDGNTLFFASYGHSGQGAADLYMSHRKSNSWDNWTEPENLGNIINTPFEETFVSIDPSFTYLYYDSYPPGATNRDIWRATLSDEIKDKIIAAKNNQKTSISGVTAQTEIKEPEIADNKPETEEQNVIDTTTSQKEVAIIPTPVENTMVADQPEKPEAVNLNFENQNITETKEPAVSQGFFAKIGEKLGIGGQKHTLGYVDAGAKGTKITNNIYFHFNSDKIQNKNNSLLELIVKELNNKPQLKILIEGHTDAIGGENINIDLSCRRSKNVKEALVSLGLNALRIEISCEGKERPLATNDDEIDGRELNRRVEFYLF</sequence>
<organism evidence="7 8">
    <name type="scientific">Marivirga aurantiaca</name>
    <dbReference type="NCBI Taxonomy" id="2802615"/>
    <lineage>
        <taxon>Bacteria</taxon>
        <taxon>Pseudomonadati</taxon>
        <taxon>Bacteroidota</taxon>
        <taxon>Cytophagia</taxon>
        <taxon>Cytophagales</taxon>
        <taxon>Marivirgaceae</taxon>
        <taxon>Marivirga</taxon>
    </lineage>
</organism>
<reference evidence="7" key="1">
    <citation type="submission" date="2021-01" db="EMBL/GenBank/DDBJ databases">
        <title>Marivirga aurantiaca sp. nov., isolated from intertidal surface sediments.</title>
        <authorList>
            <person name="Zhang M."/>
        </authorList>
    </citation>
    <scope>NUCLEOTIDE SEQUENCE</scope>
    <source>
        <strain evidence="7">S37H4</strain>
    </source>
</reference>
<keyword evidence="5" id="KW-0732">Signal</keyword>
<feature type="chain" id="PRO_5037001153" evidence="5">
    <location>
        <begin position="20"/>
        <end position="524"/>
    </location>
</feature>
<dbReference type="InterPro" id="IPR050330">
    <property type="entry name" value="Bact_OuterMem_StrucFunc"/>
</dbReference>
<dbReference type="EMBL" id="JAEQBW010000002">
    <property type="protein sequence ID" value="MBK6264915.1"/>
    <property type="molecule type" value="Genomic_DNA"/>
</dbReference>
<name>A0A934WY06_9BACT</name>
<dbReference type="RefSeq" id="WP_201430579.1">
    <property type="nucleotide sequence ID" value="NZ_JAEQBW010000002.1"/>
</dbReference>
<gene>
    <name evidence="7" type="ORF">JKA74_07690</name>
</gene>
<dbReference type="Pfam" id="PF00691">
    <property type="entry name" value="OmpA"/>
    <property type="match status" value="1"/>
</dbReference>
<comment type="caution">
    <text evidence="7">The sequence shown here is derived from an EMBL/GenBank/DDBJ whole genome shotgun (WGS) entry which is preliminary data.</text>
</comment>
<evidence type="ECO:0000256" key="2">
    <source>
        <dbReference type="ARBA" id="ARBA00023136"/>
    </source>
</evidence>
<accession>A0A934WY06</accession>
<evidence type="ECO:0000259" key="6">
    <source>
        <dbReference type="PROSITE" id="PS51123"/>
    </source>
</evidence>
<evidence type="ECO:0000256" key="5">
    <source>
        <dbReference type="SAM" id="SignalP"/>
    </source>
</evidence>
<dbReference type="AlphaFoldDB" id="A0A934WY06"/>
<proteinExistence type="predicted"/>
<dbReference type="GO" id="GO:0009279">
    <property type="term" value="C:cell outer membrane"/>
    <property type="evidence" value="ECO:0007669"/>
    <property type="project" value="UniProtKB-SubCell"/>
</dbReference>
<evidence type="ECO:0000256" key="1">
    <source>
        <dbReference type="ARBA" id="ARBA00004442"/>
    </source>
</evidence>
<feature type="signal peptide" evidence="5">
    <location>
        <begin position="1"/>
        <end position="19"/>
    </location>
</feature>
<keyword evidence="3" id="KW-0998">Cell outer membrane</keyword>
<dbReference type="InterPro" id="IPR006665">
    <property type="entry name" value="OmpA-like"/>
</dbReference>
<evidence type="ECO:0000256" key="4">
    <source>
        <dbReference type="PROSITE-ProRule" id="PRU00473"/>
    </source>
</evidence>
<protein>
    <submittedName>
        <fullName evidence="7">OmpA family protein</fullName>
    </submittedName>
</protein>
<dbReference type="InterPro" id="IPR011659">
    <property type="entry name" value="WD40"/>
</dbReference>
<dbReference type="InterPro" id="IPR006664">
    <property type="entry name" value="OMP_bac"/>
</dbReference>
<dbReference type="PANTHER" id="PTHR30329">
    <property type="entry name" value="STATOR ELEMENT OF FLAGELLAR MOTOR COMPLEX"/>
    <property type="match status" value="1"/>
</dbReference>
<feature type="domain" description="OmpA-like" evidence="6">
    <location>
        <begin position="409"/>
        <end position="524"/>
    </location>
</feature>